<comment type="caution">
    <text evidence="9">The sequence shown here is derived from an EMBL/GenBank/DDBJ whole genome shotgun (WGS) entry which is preliminary data.</text>
</comment>
<dbReference type="InterPro" id="IPR011701">
    <property type="entry name" value="MFS"/>
</dbReference>
<dbReference type="InterPro" id="IPR036259">
    <property type="entry name" value="MFS_trans_sf"/>
</dbReference>
<evidence type="ECO:0000256" key="1">
    <source>
        <dbReference type="ARBA" id="ARBA00004651"/>
    </source>
</evidence>
<keyword evidence="2" id="KW-0813">Transport</keyword>
<keyword evidence="3" id="KW-1003">Cell membrane</keyword>
<sequence length="407" mass="45690">MLLKENSAFRNLFVGRVLCIFADSVLFFSLLKWLEIHSTSSNDFTLFYIAFYLPVFLFALPIGAWINNKTLQKVMLYSNLVQIILMILFLLFIPHLSYKMAYLLLIAISILGLFFLPANQALLPYIVGNEDRPKANSLLQLGYTAVKILGQIFTASMIKASFAPTSLVIVSIGFVFISLLFIKNIKPMVKMEQNEKQKQWKLIMEGVQYIVNQPQLKALFLFLALAMLFAMSVDLILISFLSDILKVGVENLSFIGTASVLGIAIGAIIVPKIYKKTERKWLMIPPLFALSFSVGSLYFITNWVLILPFFFLQGIALGCFNVTFITYLQDVISSENYTRTFSLYNMITSSMALPGIILAGLLLNKISVLQTILVISLILFIIGILGIYFTPKLGKGQEEGINLNEAV</sequence>
<dbReference type="SUPFAM" id="SSF103473">
    <property type="entry name" value="MFS general substrate transporter"/>
    <property type="match status" value="1"/>
</dbReference>
<evidence type="ECO:0000259" key="8">
    <source>
        <dbReference type="PROSITE" id="PS50850"/>
    </source>
</evidence>
<accession>A0A942YER9</accession>
<feature type="transmembrane region" description="Helical" evidence="7">
    <location>
        <begin position="100"/>
        <end position="126"/>
    </location>
</feature>
<dbReference type="RefSeq" id="WP_213122985.1">
    <property type="nucleotide sequence ID" value="NZ_JAGYPG010000001.1"/>
</dbReference>
<evidence type="ECO:0000256" key="3">
    <source>
        <dbReference type="ARBA" id="ARBA00022475"/>
    </source>
</evidence>
<dbReference type="PROSITE" id="PS50850">
    <property type="entry name" value="MFS"/>
    <property type="match status" value="1"/>
</dbReference>
<keyword evidence="4 7" id="KW-0812">Transmembrane</keyword>
<feature type="transmembrane region" description="Helical" evidence="7">
    <location>
        <begin position="164"/>
        <end position="182"/>
    </location>
</feature>
<evidence type="ECO:0000256" key="5">
    <source>
        <dbReference type="ARBA" id="ARBA00022989"/>
    </source>
</evidence>
<organism evidence="9 10">
    <name type="scientific">Lederbergia citri</name>
    <dbReference type="NCBI Taxonomy" id="2833580"/>
    <lineage>
        <taxon>Bacteria</taxon>
        <taxon>Bacillati</taxon>
        <taxon>Bacillota</taxon>
        <taxon>Bacilli</taxon>
        <taxon>Bacillales</taxon>
        <taxon>Bacillaceae</taxon>
        <taxon>Lederbergia</taxon>
    </lineage>
</organism>
<feature type="transmembrane region" description="Helical" evidence="7">
    <location>
        <begin position="138"/>
        <end position="158"/>
    </location>
</feature>
<dbReference type="Pfam" id="PF07690">
    <property type="entry name" value="MFS_1"/>
    <property type="match status" value="1"/>
</dbReference>
<dbReference type="GO" id="GO:0022857">
    <property type="term" value="F:transmembrane transporter activity"/>
    <property type="evidence" value="ECO:0007669"/>
    <property type="project" value="InterPro"/>
</dbReference>
<feature type="domain" description="Major facilitator superfamily (MFS) profile" evidence="8">
    <location>
        <begin position="210"/>
        <end position="407"/>
    </location>
</feature>
<name>A0A942YER9_9BACI</name>
<dbReference type="GO" id="GO:0005886">
    <property type="term" value="C:plasma membrane"/>
    <property type="evidence" value="ECO:0007669"/>
    <property type="project" value="UniProtKB-SubCell"/>
</dbReference>
<dbReference type="EMBL" id="JAGYPG010000001">
    <property type="protein sequence ID" value="MBS4193742.1"/>
    <property type="molecule type" value="Genomic_DNA"/>
</dbReference>
<dbReference type="AlphaFoldDB" id="A0A942YER9"/>
<dbReference type="PANTHER" id="PTHR43266">
    <property type="entry name" value="MACROLIDE-EFFLUX PROTEIN"/>
    <property type="match status" value="1"/>
</dbReference>
<feature type="transmembrane region" description="Helical" evidence="7">
    <location>
        <begin position="368"/>
        <end position="389"/>
    </location>
</feature>
<evidence type="ECO:0000256" key="7">
    <source>
        <dbReference type="SAM" id="Phobius"/>
    </source>
</evidence>
<dbReference type="InterPro" id="IPR020846">
    <property type="entry name" value="MFS_dom"/>
</dbReference>
<proteinExistence type="predicted"/>
<dbReference type="PANTHER" id="PTHR43266:SF2">
    <property type="entry name" value="MAJOR FACILITATOR SUPERFAMILY (MFS) PROFILE DOMAIN-CONTAINING PROTEIN"/>
    <property type="match status" value="1"/>
</dbReference>
<protein>
    <submittedName>
        <fullName evidence="9">MFS transporter</fullName>
    </submittedName>
</protein>
<evidence type="ECO:0000256" key="2">
    <source>
        <dbReference type="ARBA" id="ARBA00022448"/>
    </source>
</evidence>
<feature type="transmembrane region" description="Helical" evidence="7">
    <location>
        <begin position="341"/>
        <end position="362"/>
    </location>
</feature>
<feature type="transmembrane region" description="Helical" evidence="7">
    <location>
        <begin position="46"/>
        <end position="67"/>
    </location>
</feature>
<evidence type="ECO:0000313" key="9">
    <source>
        <dbReference type="EMBL" id="MBS4193742.1"/>
    </source>
</evidence>
<evidence type="ECO:0000313" key="10">
    <source>
        <dbReference type="Proteomes" id="UP000681414"/>
    </source>
</evidence>
<feature type="transmembrane region" description="Helical" evidence="7">
    <location>
        <begin position="306"/>
        <end position="329"/>
    </location>
</feature>
<reference evidence="9 10" key="1">
    <citation type="submission" date="2021-05" db="EMBL/GenBank/DDBJ databases">
        <title>Novel Bacillus species.</title>
        <authorList>
            <person name="Liu G."/>
        </authorList>
    </citation>
    <scope>NUCLEOTIDE SEQUENCE [LARGE SCALE GENOMIC DNA]</scope>
    <source>
        <strain evidence="10">FJAT-49780</strain>
    </source>
</reference>
<feature type="transmembrane region" description="Helical" evidence="7">
    <location>
        <begin position="218"/>
        <end position="240"/>
    </location>
</feature>
<dbReference type="CDD" id="cd06173">
    <property type="entry name" value="MFS_MefA_like"/>
    <property type="match status" value="1"/>
</dbReference>
<keyword evidence="10" id="KW-1185">Reference proteome</keyword>
<keyword evidence="6 7" id="KW-0472">Membrane</keyword>
<dbReference type="Gene3D" id="1.20.1250.20">
    <property type="entry name" value="MFS general substrate transporter like domains"/>
    <property type="match status" value="1"/>
</dbReference>
<feature type="transmembrane region" description="Helical" evidence="7">
    <location>
        <begin position="252"/>
        <end position="270"/>
    </location>
</feature>
<dbReference type="Proteomes" id="UP000681414">
    <property type="component" value="Unassembled WGS sequence"/>
</dbReference>
<feature type="transmembrane region" description="Helical" evidence="7">
    <location>
        <begin position="74"/>
        <end position="94"/>
    </location>
</feature>
<evidence type="ECO:0000256" key="4">
    <source>
        <dbReference type="ARBA" id="ARBA00022692"/>
    </source>
</evidence>
<feature type="transmembrane region" description="Helical" evidence="7">
    <location>
        <begin position="282"/>
        <end position="300"/>
    </location>
</feature>
<gene>
    <name evidence="9" type="ORF">KHA97_01490</name>
</gene>
<evidence type="ECO:0000256" key="6">
    <source>
        <dbReference type="ARBA" id="ARBA00023136"/>
    </source>
</evidence>
<comment type="subcellular location">
    <subcellularLocation>
        <location evidence="1">Cell membrane</location>
        <topology evidence="1">Multi-pass membrane protein</topology>
    </subcellularLocation>
</comment>
<keyword evidence="5 7" id="KW-1133">Transmembrane helix</keyword>
<feature type="transmembrane region" description="Helical" evidence="7">
    <location>
        <begin position="12"/>
        <end position="34"/>
    </location>
</feature>